<sequence>MNRLLSNKKVGENQKVGIHFHYSAVRLLIGRIKIALALPTSSKV</sequence>
<proteinExistence type="predicted"/>
<dbReference type="KEGG" id="vco:VC0395_A0845"/>
<dbReference type="AlphaFoldDB" id="A0A0H3ALL0"/>
<reference evidence="1 2" key="1">
    <citation type="submission" date="2007-03" db="EMBL/GenBank/DDBJ databases">
        <authorList>
            <person name="Heidelberg J."/>
        </authorList>
    </citation>
    <scope>NUCLEOTIDE SEQUENCE [LARGE SCALE GENOMIC DNA]</scope>
    <source>
        <strain evidence="2">ATCC 39541 / Classical Ogawa 395 / O395</strain>
    </source>
</reference>
<dbReference type="KEGG" id="vcr:VC395_1340"/>
<gene>
    <name evidence="1" type="ordered locus">VC0395_A0845</name>
</gene>
<dbReference type="Proteomes" id="UP000000249">
    <property type="component" value="Chromosome 1"/>
</dbReference>
<dbReference type="PATRIC" id="fig|345073.21.peg.1304"/>
<organism evidence="1 2">
    <name type="scientific">Vibrio cholerae serotype O1 (strain ATCC 39541 / Classical Ogawa 395 / O395)</name>
    <dbReference type="NCBI Taxonomy" id="345073"/>
    <lineage>
        <taxon>Bacteria</taxon>
        <taxon>Pseudomonadati</taxon>
        <taxon>Pseudomonadota</taxon>
        <taxon>Gammaproteobacteria</taxon>
        <taxon>Vibrionales</taxon>
        <taxon>Vibrionaceae</taxon>
        <taxon>Vibrio</taxon>
    </lineage>
</organism>
<protein>
    <submittedName>
        <fullName evidence="1">Uncharacterized protein</fullName>
    </submittedName>
</protein>
<dbReference type="EMBL" id="CP000627">
    <property type="protein sequence ID" value="ABQ21174.1"/>
    <property type="molecule type" value="Genomic_DNA"/>
</dbReference>
<evidence type="ECO:0000313" key="1">
    <source>
        <dbReference type="EMBL" id="ABQ21174.1"/>
    </source>
</evidence>
<evidence type="ECO:0000313" key="2">
    <source>
        <dbReference type="Proteomes" id="UP000000249"/>
    </source>
</evidence>
<name>A0A0H3ALL0_VIBC3</name>
<accession>A0A0H3ALL0</accession>